<evidence type="ECO:0000313" key="11">
    <source>
        <dbReference type="EMBL" id="PPU97632.1"/>
    </source>
</evidence>
<evidence type="ECO:0000256" key="3">
    <source>
        <dbReference type="ARBA" id="ARBA00022490"/>
    </source>
</evidence>
<evidence type="ECO:0000259" key="10">
    <source>
        <dbReference type="Pfam" id="PF07687"/>
    </source>
</evidence>
<evidence type="ECO:0000256" key="6">
    <source>
        <dbReference type="ARBA" id="ARBA00022723"/>
    </source>
</evidence>
<dbReference type="InterPro" id="IPR002933">
    <property type="entry name" value="Peptidase_M20"/>
</dbReference>
<evidence type="ECO:0000313" key="12">
    <source>
        <dbReference type="Proteomes" id="UP000238261"/>
    </source>
</evidence>
<dbReference type="SUPFAM" id="SSF53187">
    <property type="entry name" value="Zn-dependent exopeptidases"/>
    <property type="match status" value="1"/>
</dbReference>
<evidence type="ECO:0000256" key="5">
    <source>
        <dbReference type="ARBA" id="ARBA00022605"/>
    </source>
</evidence>
<dbReference type="SUPFAM" id="SSF55031">
    <property type="entry name" value="Bacterial exopeptidase dimerisation domain"/>
    <property type="match status" value="1"/>
</dbReference>
<keyword evidence="6" id="KW-0479">Metal-binding</keyword>
<dbReference type="InterPro" id="IPR036264">
    <property type="entry name" value="Bact_exopeptidase_dim_dom"/>
</dbReference>
<keyword evidence="7" id="KW-0378">Hydrolase</keyword>
<dbReference type="Proteomes" id="UP000238261">
    <property type="component" value="Unassembled WGS sequence"/>
</dbReference>
<evidence type="ECO:0000256" key="9">
    <source>
        <dbReference type="ARBA" id="ARBA00023285"/>
    </source>
</evidence>
<protein>
    <submittedName>
        <fullName evidence="11">Acetylornithine deacetylase</fullName>
    </submittedName>
</protein>
<evidence type="ECO:0000256" key="7">
    <source>
        <dbReference type="ARBA" id="ARBA00022801"/>
    </source>
</evidence>
<dbReference type="PANTHER" id="PTHR43808:SF31">
    <property type="entry name" value="N-ACETYL-L-CITRULLINE DEACETYLASE"/>
    <property type="match status" value="1"/>
</dbReference>
<keyword evidence="3" id="KW-0963">Cytoplasm</keyword>
<name>A0A2S7EWU7_9XANT</name>
<proteinExistence type="inferred from homology"/>
<keyword evidence="4" id="KW-0055">Arginine biosynthesis</keyword>
<dbReference type="InterPro" id="IPR001261">
    <property type="entry name" value="ArgE/DapE_CS"/>
</dbReference>
<dbReference type="Gene3D" id="3.40.630.10">
    <property type="entry name" value="Zn peptidases"/>
    <property type="match status" value="1"/>
</dbReference>
<comment type="caution">
    <text evidence="11">The sequence shown here is derived from an EMBL/GenBank/DDBJ whole genome shotgun (WGS) entry which is preliminary data.</text>
</comment>
<evidence type="ECO:0000256" key="4">
    <source>
        <dbReference type="ARBA" id="ARBA00022571"/>
    </source>
</evidence>
<evidence type="ECO:0000256" key="8">
    <source>
        <dbReference type="ARBA" id="ARBA00022833"/>
    </source>
</evidence>
<comment type="cofactor">
    <cofactor evidence="1">
        <name>Zn(2+)</name>
        <dbReference type="ChEBI" id="CHEBI:29105"/>
    </cofactor>
</comment>
<dbReference type="NCBIfam" id="NF005710">
    <property type="entry name" value="PRK07522.1"/>
    <property type="match status" value="1"/>
</dbReference>
<dbReference type="PROSITE" id="PS00759">
    <property type="entry name" value="ARGE_DAPE_CPG2_2"/>
    <property type="match status" value="1"/>
</dbReference>
<dbReference type="EMBL" id="MDEG01000007">
    <property type="protein sequence ID" value="PPU97632.1"/>
    <property type="molecule type" value="Genomic_DNA"/>
</dbReference>
<dbReference type="InterPro" id="IPR050072">
    <property type="entry name" value="Peptidase_M20A"/>
</dbReference>
<dbReference type="GO" id="GO:0046872">
    <property type="term" value="F:metal ion binding"/>
    <property type="evidence" value="ECO:0007669"/>
    <property type="project" value="UniProtKB-KW"/>
</dbReference>
<dbReference type="CDD" id="cd03894">
    <property type="entry name" value="M20_ArgE"/>
    <property type="match status" value="1"/>
</dbReference>
<reference evidence="12" key="1">
    <citation type="submission" date="2016-08" db="EMBL/GenBank/DDBJ databases">
        <authorList>
            <person name="Merda D."/>
            <person name="Briand M."/>
            <person name="Taghouti G."/>
            <person name="Carrere S."/>
            <person name="Gouzy J."/>
            <person name="Portier P."/>
            <person name="Jacques M.-A."/>
            <person name="Fischer-Le Saux M."/>
        </authorList>
    </citation>
    <scope>NUCLEOTIDE SEQUENCE [LARGE SCALE GENOMIC DNA]</scope>
    <source>
        <strain evidence="12">CFBP1156</strain>
    </source>
</reference>
<organism evidence="11 12">
    <name type="scientific">Xanthomonas hyacinthi</name>
    <dbReference type="NCBI Taxonomy" id="56455"/>
    <lineage>
        <taxon>Bacteria</taxon>
        <taxon>Pseudomonadati</taxon>
        <taxon>Pseudomonadota</taxon>
        <taxon>Gammaproteobacteria</taxon>
        <taxon>Lysobacterales</taxon>
        <taxon>Lysobacteraceae</taxon>
        <taxon>Xanthomonas</taxon>
    </lineage>
</organism>
<keyword evidence="5" id="KW-0028">Amino-acid biosynthesis</keyword>
<dbReference type="OrthoDB" id="3665926at2"/>
<dbReference type="GO" id="GO:0006526">
    <property type="term" value="P:L-arginine biosynthetic process"/>
    <property type="evidence" value="ECO:0007669"/>
    <property type="project" value="UniProtKB-KW"/>
</dbReference>
<dbReference type="GO" id="GO:0008777">
    <property type="term" value="F:acetylornithine deacetylase activity"/>
    <property type="evidence" value="ECO:0007669"/>
    <property type="project" value="TreeGrafter"/>
</dbReference>
<keyword evidence="8" id="KW-0862">Zinc</keyword>
<dbReference type="Pfam" id="PF07687">
    <property type="entry name" value="M20_dimer"/>
    <property type="match status" value="1"/>
</dbReference>
<dbReference type="AlphaFoldDB" id="A0A2S7EWU7"/>
<keyword evidence="9" id="KW-0170">Cobalt</keyword>
<dbReference type="InterPro" id="IPR011650">
    <property type="entry name" value="Peptidase_M20_dimer"/>
</dbReference>
<dbReference type="Gene3D" id="3.30.70.360">
    <property type="match status" value="1"/>
</dbReference>
<accession>A0A2S7EWU7</accession>
<evidence type="ECO:0000256" key="2">
    <source>
        <dbReference type="ARBA" id="ARBA00005691"/>
    </source>
</evidence>
<dbReference type="InterPro" id="IPR010169">
    <property type="entry name" value="AcOrn-deacetyl"/>
</dbReference>
<gene>
    <name evidence="11" type="primary">argE</name>
    <name evidence="11" type="ORF">XhyaCFBP1156_09730</name>
</gene>
<sequence>MAYEACAEAAISACPRLFRLSRHPDRHVHCVAATLVSGDSPVTGQTLTTTNCVDPASAREWLARLVAFDTTSRNSNLALIEAVETWLDSLGVRSMRIAATEGGKANLLFSIGPEVAGGVVLSSHTDVVPIDGQDWNSDPWTLSERERRLYGRGTADMKGFIAAGLSRVPAMLAAGLKRPIHFALSYDEEVGLLGAPSLIEALMARVPRPGVVIVGEPTGMRLVDRHKGIMGLRTTVLGHEAHSSQTHLGVSANIVATRLMSRIVEIADRLASTPATGNGFEPPHTTVTIGLVKGGTAPNILARECAFVWDIRSASPNEARAVYDEVRAYARELESGIRARFPDCGITTEILSDVPPLTGEGNAPALALASRLADTSDSEAASYVSEAGLFELAGLPTVICGPGWIAQAHQPDEYLELSQLAAGESFMDRLIEESCQ</sequence>
<keyword evidence="12" id="KW-1185">Reference proteome</keyword>
<comment type="similarity">
    <text evidence="2">Belongs to the peptidase M20A family. ArgE subfamily.</text>
</comment>
<dbReference type="NCBIfam" id="TIGR01892">
    <property type="entry name" value="AcOrn-deacetyl"/>
    <property type="match status" value="1"/>
</dbReference>
<dbReference type="Pfam" id="PF01546">
    <property type="entry name" value="Peptidase_M20"/>
    <property type="match status" value="1"/>
</dbReference>
<dbReference type="PANTHER" id="PTHR43808">
    <property type="entry name" value="ACETYLORNITHINE DEACETYLASE"/>
    <property type="match status" value="1"/>
</dbReference>
<evidence type="ECO:0000256" key="1">
    <source>
        <dbReference type="ARBA" id="ARBA00001947"/>
    </source>
</evidence>
<feature type="domain" description="Peptidase M20 dimerisation" evidence="10">
    <location>
        <begin position="226"/>
        <end position="333"/>
    </location>
</feature>